<dbReference type="PROSITE" id="PS51257">
    <property type="entry name" value="PROKAR_LIPOPROTEIN"/>
    <property type="match status" value="1"/>
</dbReference>
<proteinExistence type="predicted"/>
<keyword evidence="2" id="KW-1185">Reference proteome</keyword>
<dbReference type="RefSeq" id="WP_204971787.1">
    <property type="nucleotide sequence ID" value="NZ_JAAZTS010000011.1"/>
</dbReference>
<name>A0AA40ZTZ7_9BACT</name>
<accession>A0AA40ZTZ7</accession>
<dbReference type="Proteomes" id="UP000698924">
    <property type="component" value="Unassembled WGS sequence"/>
</dbReference>
<sequence>MKYRIFWTCVLPEHLIAQYGLSFAACNFSFNLMSGNTFDKVYSGMPLYVGGKMRQEAFEDKRFELIYDKWREKSGMWQKFATFKEQVAILRKIPKDASVWFYNLNTLNALLFLLLKWFKPSVQLNVIVLDFTPVNKGFGLNKLYLRLINWAHGRICLADSELFCKKNSLILPGVVPYTPERFPEIKTVKKSFLLSGVLSEEIAMLSMVLDVFSILPDCDLHITGSKGNEELLQKYANTYSNIHWHGQLPFKDYLELLHSVTFQLSTRNPQMPENQCNFPSKIIEALHHNRIIISTIEYSQLDRVKYFTVNPEKEKFYGEIKDISNLPEEKILRYANQGVVIENFFSKKVWLNAMVRIEKS</sequence>
<dbReference type="Gene3D" id="3.40.50.2000">
    <property type="entry name" value="Glycogen Phosphorylase B"/>
    <property type="match status" value="1"/>
</dbReference>
<evidence type="ECO:0000313" key="1">
    <source>
        <dbReference type="EMBL" id="MBM6857661.1"/>
    </source>
</evidence>
<evidence type="ECO:0000313" key="2">
    <source>
        <dbReference type="Proteomes" id="UP000698924"/>
    </source>
</evidence>
<organism evidence="1 2">
    <name type="scientific">Caecibacteroides pullorum</name>
    <dbReference type="NCBI Taxonomy" id="2725562"/>
    <lineage>
        <taxon>Bacteria</taxon>
        <taxon>Pseudomonadati</taxon>
        <taxon>Bacteroidota</taxon>
        <taxon>Bacteroidia</taxon>
        <taxon>Bacteroidales</taxon>
        <taxon>Bacteroidaceae</taxon>
        <taxon>Caecibacteroides</taxon>
    </lineage>
</organism>
<protein>
    <submittedName>
        <fullName evidence="1">Uncharacterized protein</fullName>
    </submittedName>
</protein>
<dbReference type="EMBL" id="JACJMO010000010">
    <property type="protein sequence ID" value="MBM6857661.1"/>
    <property type="molecule type" value="Genomic_DNA"/>
</dbReference>
<gene>
    <name evidence="1" type="ORF">H6D15_08630</name>
</gene>
<dbReference type="SUPFAM" id="SSF53756">
    <property type="entry name" value="UDP-Glycosyltransferase/glycogen phosphorylase"/>
    <property type="match status" value="1"/>
</dbReference>
<dbReference type="AlphaFoldDB" id="A0AA40ZTZ7"/>
<reference evidence="1 2" key="1">
    <citation type="journal article" date="2021" name="Sci. Rep.">
        <title>The distribution of antibiotic resistance genes in chicken gut microbiota commensals.</title>
        <authorList>
            <person name="Juricova H."/>
            <person name="Matiasovicova J."/>
            <person name="Kubasova T."/>
            <person name="Cejkova D."/>
            <person name="Rychlik I."/>
        </authorList>
    </citation>
    <scope>NUCLEOTIDE SEQUENCE [LARGE SCALE GENOMIC DNA]</scope>
    <source>
        <strain evidence="1 2">An421</strain>
    </source>
</reference>
<comment type="caution">
    <text evidence="1">The sequence shown here is derived from an EMBL/GenBank/DDBJ whole genome shotgun (WGS) entry which is preliminary data.</text>
</comment>